<organism evidence="3 4">
    <name type="scientific">Pedobacter caeni</name>
    <dbReference type="NCBI Taxonomy" id="288992"/>
    <lineage>
        <taxon>Bacteria</taxon>
        <taxon>Pseudomonadati</taxon>
        <taxon>Bacteroidota</taxon>
        <taxon>Sphingobacteriia</taxon>
        <taxon>Sphingobacteriales</taxon>
        <taxon>Sphingobacteriaceae</taxon>
        <taxon>Pedobacter</taxon>
    </lineage>
</organism>
<dbReference type="Pfam" id="PF01344">
    <property type="entry name" value="Kelch_1"/>
    <property type="match status" value="1"/>
</dbReference>
<evidence type="ECO:0000313" key="4">
    <source>
        <dbReference type="Proteomes" id="UP000184287"/>
    </source>
</evidence>
<dbReference type="EMBL" id="FQUQ01000004">
    <property type="protein sequence ID" value="SHG04822.1"/>
    <property type="molecule type" value="Genomic_DNA"/>
</dbReference>
<evidence type="ECO:0000313" key="3">
    <source>
        <dbReference type="EMBL" id="SHG04822.1"/>
    </source>
</evidence>
<proteinExistence type="predicted"/>
<accession>A0A1M5GMU2</accession>
<dbReference type="PANTHER" id="PTHR45632">
    <property type="entry name" value="LD33804P"/>
    <property type="match status" value="1"/>
</dbReference>
<keyword evidence="4" id="KW-1185">Reference proteome</keyword>
<dbReference type="Proteomes" id="UP000184287">
    <property type="component" value="Unassembled WGS sequence"/>
</dbReference>
<dbReference type="InterPro" id="IPR015915">
    <property type="entry name" value="Kelch-typ_b-propeller"/>
</dbReference>
<name>A0A1M5GMU2_9SPHI</name>
<dbReference type="Gene3D" id="2.120.10.80">
    <property type="entry name" value="Kelch-type beta propeller"/>
    <property type="match status" value="2"/>
</dbReference>
<dbReference type="InterPro" id="IPR006652">
    <property type="entry name" value="Kelch_1"/>
</dbReference>
<dbReference type="OrthoDB" id="103335at2"/>
<dbReference type="PROSITE" id="PS51257">
    <property type="entry name" value="PROKAR_LIPOPROTEIN"/>
    <property type="match status" value="1"/>
</dbReference>
<dbReference type="STRING" id="288992.SAMN04488522_104279"/>
<dbReference type="SUPFAM" id="SSF117281">
    <property type="entry name" value="Kelch motif"/>
    <property type="match status" value="1"/>
</dbReference>
<evidence type="ECO:0000256" key="2">
    <source>
        <dbReference type="ARBA" id="ARBA00022737"/>
    </source>
</evidence>
<protein>
    <submittedName>
        <fullName evidence="3">Kelch motif-containing protein</fullName>
    </submittedName>
</protein>
<sequence length="535" mass="58634">MRKILLLLCVSVVLFSCKKTGIDEIEGDSFRISILPIQNPDFNQFKIAGTLEIRKTASDIEYGLVVSKLLNPTVENAKIYKIGGSMNSVDFTKQLTDLDTGSVYYVRAYGKGNAVTEYSANQLIGKVSPQILSTDNDINYGRPLLIFTNINTLTAASPVKVFLNTTELVVTSIGNSNVGNTITAQLSGQLTPGVYTLKVSVNNLNLVYQKKLTLLEGTWQQLENLPSDNGGMIGTADYFVSGDWIYTYRVASQHITTIADFHKYNYKTRQKVLLTPYDPIYRLEKPAILQEGSNVHLIGGDRISGYQNAITTKSHYVYSMTADSWTKEADFPGGERRNPVAIVANHKLYVGMGYKAGSFGSSSGSTYYTDFWSYDLTTKVWKKVSDFPQSKGRLLSGSFSIGSKLYITGGAAAETGSSSSSTASKETWCYDTVTDQWSKKADYPGKGEIAFTNFSIGNFGYVGLGESLTYHSHLGKNLDRQFFKYDPANDKWTEVSKLNQGISQGMSGTNGIQGFAGGGSDSYGAPDKTLYVFSP</sequence>
<gene>
    <name evidence="3" type="ORF">SAMN04488522_104279</name>
</gene>
<dbReference type="PANTHER" id="PTHR45632:SF3">
    <property type="entry name" value="KELCH-LIKE PROTEIN 32"/>
    <property type="match status" value="1"/>
</dbReference>
<reference evidence="4" key="1">
    <citation type="submission" date="2016-11" db="EMBL/GenBank/DDBJ databases">
        <authorList>
            <person name="Varghese N."/>
            <person name="Submissions S."/>
        </authorList>
    </citation>
    <scope>NUCLEOTIDE SEQUENCE [LARGE SCALE GENOMIC DNA]</scope>
    <source>
        <strain evidence="4">DSM 16990</strain>
    </source>
</reference>
<keyword evidence="2" id="KW-0677">Repeat</keyword>
<dbReference type="AlphaFoldDB" id="A0A1M5GMU2"/>
<evidence type="ECO:0000256" key="1">
    <source>
        <dbReference type="ARBA" id="ARBA00022441"/>
    </source>
</evidence>
<keyword evidence="1" id="KW-0880">Kelch repeat</keyword>
<dbReference type="RefSeq" id="WP_084529119.1">
    <property type="nucleotide sequence ID" value="NZ_FQUQ01000004.1"/>
</dbReference>